<gene>
    <name evidence="3" type="ORF">Zmor_002258</name>
</gene>
<dbReference type="InterPro" id="IPR012337">
    <property type="entry name" value="RNaseH-like_sf"/>
</dbReference>
<reference evidence="3" key="1">
    <citation type="journal article" date="2023" name="G3 (Bethesda)">
        <title>Whole genome assemblies of Zophobas morio and Tenebrio molitor.</title>
        <authorList>
            <person name="Kaur S."/>
            <person name="Stinson S.A."/>
            <person name="diCenzo G.C."/>
        </authorList>
    </citation>
    <scope>NUCLEOTIDE SEQUENCE</scope>
    <source>
        <strain evidence="3">QUZm001</strain>
    </source>
</reference>
<dbReference type="InterPro" id="IPR002156">
    <property type="entry name" value="RNaseH_domain"/>
</dbReference>
<dbReference type="GO" id="GO:0004523">
    <property type="term" value="F:RNA-DNA hybrid ribonuclease activity"/>
    <property type="evidence" value="ECO:0007669"/>
    <property type="project" value="InterPro"/>
</dbReference>
<dbReference type="PROSITE" id="PS50879">
    <property type="entry name" value="RNASE_H_1"/>
    <property type="match status" value="1"/>
</dbReference>
<dbReference type="AlphaFoldDB" id="A0AA38J4C6"/>
<dbReference type="SUPFAM" id="SSF56672">
    <property type="entry name" value="DNA/RNA polymerases"/>
    <property type="match status" value="1"/>
</dbReference>
<dbReference type="PANTHER" id="PTHR36688:SF1">
    <property type="entry name" value="ENDONUCLEASE_EXONUCLEASE_PHOSPHATASE DOMAIN-CONTAINING PROTEIN"/>
    <property type="match status" value="1"/>
</dbReference>
<accession>A0AA38J4C6</accession>
<keyword evidence="4" id="KW-1185">Reference proteome</keyword>
<dbReference type="GO" id="GO:0042575">
    <property type="term" value="C:DNA polymerase complex"/>
    <property type="evidence" value="ECO:0007669"/>
    <property type="project" value="UniProtKB-ARBA"/>
</dbReference>
<dbReference type="SUPFAM" id="SSF53098">
    <property type="entry name" value="Ribonuclease H-like"/>
    <property type="match status" value="1"/>
</dbReference>
<organism evidence="3 4">
    <name type="scientific">Zophobas morio</name>
    <dbReference type="NCBI Taxonomy" id="2755281"/>
    <lineage>
        <taxon>Eukaryota</taxon>
        <taxon>Metazoa</taxon>
        <taxon>Ecdysozoa</taxon>
        <taxon>Arthropoda</taxon>
        <taxon>Hexapoda</taxon>
        <taxon>Insecta</taxon>
        <taxon>Pterygota</taxon>
        <taxon>Neoptera</taxon>
        <taxon>Endopterygota</taxon>
        <taxon>Coleoptera</taxon>
        <taxon>Polyphaga</taxon>
        <taxon>Cucujiformia</taxon>
        <taxon>Tenebrionidae</taxon>
        <taxon>Zophobas</taxon>
    </lineage>
</organism>
<dbReference type="PANTHER" id="PTHR36688">
    <property type="entry name" value="ENDO/EXONUCLEASE/PHOSPHATASE DOMAIN-CONTAINING PROTEIN"/>
    <property type="match status" value="1"/>
</dbReference>
<proteinExistence type="predicted"/>
<feature type="domain" description="RNase H type-1" evidence="2">
    <location>
        <begin position="706"/>
        <end position="834"/>
    </location>
</feature>
<evidence type="ECO:0000259" key="2">
    <source>
        <dbReference type="PROSITE" id="PS50879"/>
    </source>
</evidence>
<dbReference type="GO" id="GO:0003676">
    <property type="term" value="F:nucleic acid binding"/>
    <property type="evidence" value="ECO:0007669"/>
    <property type="project" value="InterPro"/>
</dbReference>
<protein>
    <recommendedName>
        <fullName evidence="5">RNA-directed DNA polymerase from mobile element jockey</fullName>
    </recommendedName>
</protein>
<dbReference type="Pfam" id="PF00078">
    <property type="entry name" value="RVT_1"/>
    <property type="match status" value="1"/>
</dbReference>
<dbReference type="InterPro" id="IPR000477">
    <property type="entry name" value="RT_dom"/>
</dbReference>
<dbReference type="CDD" id="cd09276">
    <property type="entry name" value="Rnase_HI_RT_non_LTR"/>
    <property type="match status" value="1"/>
</dbReference>
<evidence type="ECO:0000259" key="1">
    <source>
        <dbReference type="PROSITE" id="PS50878"/>
    </source>
</evidence>
<comment type="caution">
    <text evidence="3">The sequence shown here is derived from an EMBL/GenBank/DDBJ whole genome shotgun (WGS) entry which is preliminary data.</text>
</comment>
<dbReference type="InterPro" id="IPR043502">
    <property type="entry name" value="DNA/RNA_pol_sf"/>
</dbReference>
<dbReference type="Pfam" id="PF00075">
    <property type="entry name" value="RNase_H"/>
    <property type="match status" value="1"/>
</dbReference>
<dbReference type="CDD" id="cd01650">
    <property type="entry name" value="RT_nLTR_like"/>
    <property type="match status" value="1"/>
</dbReference>
<evidence type="ECO:0000313" key="3">
    <source>
        <dbReference type="EMBL" id="KAJ3666828.1"/>
    </source>
</evidence>
<dbReference type="GO" id="GO:0071897">
    <property type="term" value="P:DNA biosynthetic process"/>
    <property type="evidence" value="ECO:0007669"/>
    <property type="project" value="UniProtKB-ARBA"/>
</dbReference>
<dbReference type="PROSITE" id="PS50878">
    <property type="entry name" value="RT_POL"/>
    <property type="match status" value="1"/>
</dbReference>
<sequence>MSPESVLSQLNHLIVSAAHNHIGKTKLIPRKTVPWWNVECAEALRKSKRAFNVWKRKKSQDSFIEFKKLRAQTRLIIKRAKQNSWISFVSTLHSNTPTKVVWDRIKRIKGNTYQPGPAQIISHGSVIDDNQGIANLLAQKFETASSNANCTPAFLSHKNQVESSFAPPQIDSVHPLNNIFSLEELENALQACPNSAAGPDDIPFIFLQNLPCTGKVILLNLYNDIWTGHSFPELWSEAIIIPILKPNKPKFDVNSYRPISLTCTMCKLMEKMINRRLVWYLEKEHLLNIHQSGFRKLRSTADNIINLESEIREAFANRHKVLAVFFDIEKAYDMTWRHKILDQLLRWELTGNIYFFVFNFLHNRTFSVRVNNTLSRKKNLQNGIPQGSVLSVTLFLIAINDILKDVNHPVKGGLFADDLILYIKGKELQSITSLLQRAIHTVQAWSENNGVRFSAEKTKCICFSQKSGQLPPPLQLQGINLDYVPQAKFLGVVFDQHLSWKPHIDHLKATCLKIVDLLKVLSHPIWGADTQILLRIYRTLLRPKLDYGAVAYSACRPRLLTPLITLQNSALRIALGAFRTSPVISLYSIAKEPPLLFRFKYLQLSFAANTSRNPSNPVLQHVFTDRLTILFDRKRHLIPPISIRLQQDLVTLGIPSFPAILPYEFATPPPWLIPSLRPDTTLLQFTKTNTPASVIQTEFHTLQATCSDSTFLYTDASKSVTGVVGSAVVGPSVRRLLRLPSPASVFTGELYALLQACKIITTMSASKYCICTDSLASLSALRNIYSTNPLIMQIFEVWTMLSNSGKTVRFIFVPSHTGISGNEEADRAAKEAVESESAAEILLVPAPDAKSLFKQAIIQKWQTDWTSTPTALQQIKPEVNGILPLPPDRRDQVVLTRLRLGHTRLTHGYLLNRTSPATCQQCGCRQTVQHLICDCPHWQTQRNHFQISPNLAEALGSTIPNVVNILLFLKHIKLFECI</sequence>
<dbReference type="EMBL" id="JALNTZ010000001">
    <property type="protein sequence ID" value="KAJ3666828.1"/>
    <property type="molecule type" value="Genomic_DNA"/>
</dbReference>
<name>A0AA38J4C6_9CUCU</name>
<dbReference type="InterPro" id="IPR052560">
    <property type="entry name" value="RdDP_mobile_element"/>
</dbReference>
<feature type="domain" description="Reverse transcriptase" evidence="1">
    <location>
        <begin position="224"/>
        <end position="481"/>
    </location>
</feature>
<dbReference type="InterPro" id="IPR036397">
    <property type="entry name" value="RNaseH_sf"/>
</dbReference>
<dbReference type="Gene3D" id="3.30.420.10">
    <property type="entry name" value="Ribonuclease H-like superfamily/Ribonuclease H"/>
    <property type="match status" value="1"/>
</dbReference>
<evidence type="ECO:0008006" key="5">
    <source>
        <dbReference type="Google" id="ProtNLM"/>
    </source>
</evidence>
<dbReference type="Proteomes" id="UP001168821">
    <property type="component" value="Unassembled WGS sequence"/>
</dbReference>
<evidence type="ECO:0000313" key="4">
    <source>
        <dbReference type="Proteomes" id="UP001168821"/>
    </source>
</evidence>